<dbReference type="AlphaFoldDB" id="A0A1Q9CG55"/>
<sequence>MARLLSAWEAVKLHLEVSEKNRAESRLGTQQRLLQPSEQHSMRVAVEAVLGKLKDKEVPSRSFLASKLEQIESNQPIVENLQEVASLEDSELETYSAVIDPATNVLKVKPGKTLTSLPQTPEELRLRHRRIGLSWDFLATKHSSRVWLSMNLTDTLRRFSDYILGPQVAGLVTGDGCNPTWSLVLQFEHEARKAAYKWLRDWEVTTLDAAFSRAMVDTDVLQRHLIIPFSLNVSARASDDMPNTWVERPPRGGRGRGRGNAGRGSAARGARNQQLKNSNQDSEFKGKLTKDANGGELEPWIARDSLGRSFMVDEFDMSLLDTEPHGEHRWEELMQDFQAGRYNLVLLCPPAASFNRTAFATSSGPAPVRDARWPEGYPWLQGKQKLKAQQGIQHIRLDKEGCYRGYPASLCQALARLAWATVDSSPTSNVGGSSFQRAGKDTSENALAASSDSLPSSDPEAMAASLHVPTKQQILEIFEMLPSDDPPRGQLQAGSKAFTVGSYAVGGGLLGVRKATRTYPEVAKLLCRFVESLKQGFDFMAVALFRDLRTLPHRDLGNQQGTCNLVAGLSSFRAGGVWVSSDSGAAPCPFEGFSECGDVLPVSGTFAIFDPRRLHCTMEWQGSRVVLVAYCPFLGERMADADLDFLVSLGFRPPGQVCSTDRPPLERLLDDNDDAPGSSDLWGSLPSAEPDDDIAADSEAGSTSDEDQDGYPKPAYGVGKLGWGPPMRSRLMGRLRWFADGHGLASPGRWPPDRRPSGSNDRDLLLHKELMDGLLHLLSESLDVKREVCRLATGHAKASPFPPELIQAGSDLVFKKLQGAGSREALDRVPERQPFYLEAISELLRFAGDPDWRRYTKASWSFSAGVHHLSRDCKSVRHTTPLTQRICDICAMEPSGLQASVKKDG</sequence>
<reference evidence="2 3" key="1">
    <citation type="submission" date="2016-02" db="EMBL/GenBank/DDBJ databases">
        <title>Genome analysis of coral dinoflagellate symbionts highlights evolutionary adaptations to a symbiotic lifestyle.</title>
        <authorList>
            <person name="Aranda M."/>
            <person name="Li Y."/>
            <person name="Liew Y.J."/>
            <person name="Baumgarten S."/>
            <person name="Simakov O."/>
            <person name="Wilson M."/>
            <person name="Piel J."/>
            <person name="Ashoor H."/>
            <person name="Bougouffa S."/>
            <person name="Bajic V.B."/>
            <person name="Ryu T."/>
            <person name="Ravasi T."/>
            <person name="Bayer T."/>
            <person name="Micklem G."/>
            <person name="Kim H."/>
            <person name="Bhak J."/>
            <person name="Lajeunesse T.C."/>
            <person name="Voolstra C.R."/>
        </authorList>
    </citation>
    <scope>NUCLEOTIDE SEQUENCE [LARGE SCALE GENOMIC DNA]</scope>
    <source>
        <strain evidence="2 3">CCMP2467</strain>
    </source>
</reference>
<dbReference type="Proteomes" id="UP000186817">
    <property type="component" value="Unassembled WGS sequence"/>
</dbReference>
<feature type="region of interest" description="Disordered" evidence="1">
    <location>
        <begin position="425"/>
        <end position="462"/>
    </location>
</feature>
<evidence type="ECO:0000313" key="3">
    <source>
        <dbReference type="Proteomes" id="UP000186817"/>
    </source>
</evidence>
<protein>
    <submittedName>
        <fullName evidence="2">Uncharacterized protein</fullName>
    </submittedName>
</protein>
<dbReference type="EMBL" id="LSRX01001239">
    <property type="protein sequence ID" value="OLP81915.1"/>
    <property type="molecule type" value="Genomic_DNA"/>
</dbReference>
<feature type="compositionally biased region" description="Polar residues" evidence="1">
    <location>
        <begin position="425"/>
        <end position="436"/>
    </location>
</feature>
<dbReference type="OrthoDB" id="439057at2759"/>
<feature type="compositionally biased region" description="Low complexity" evidence="1">
    <location>
        <begin position="263"/>
        <end position="272"/>
    </location>
</feature>
<feature type="region of interest" description="Disordered" evidence="1">
    <location>
        <begin position="240"/>
        <end position="291"/>
    </location>
</feature>
<proteinExistence type="predicted"/>
<keyword evidence="3" id="KW-1185">Reference proteome</keyword>
<evidence type="ECO:0000256" key="1">
    <source>
        <dbReference type="SAM" id="MobiDB-lite"/>
    </source>
</evidence>
<feature type="region of interest" description="Disordered" evidence="1">
    <location>
        <begin position="658"/>
        <end position="719"/>
    </location>
</feature>
<name>A0A1Q9CG55_SYMMI</name>
<feature type="compositionally biased region" description="Low complexity" evidence="1">
    <location>
        <begin position="446"/>
        <end position="459"/>
    </location>
</feature>
<organism evidence="2 3">
    <name type="scientific">Symbiodinium microadriaticum</name>
    <name type="common">Dinoflagellate</name>
    <name type="synonym">Zooxanthella microadriatica</name>
    <dbReference type="NCBI Taxonomy" id="2951"/>
    <lineage>
        <taxon>Eukaryota</taxon>
        <taxon>Sar</taxon>
        <taxon>Alveolata</taxon>
        <taxon>Dinophyceae</taxon>
        <taxon>Suessiales</taxon>
        <taxon>Symbiodiniaceae</taxon>
        <taxon>Symbiodinium</taxon>
    </lineage>
</organism>
<evidence type="ECO:0000313" key="2">
    <source>
        <dbReference type="EMBL" id="OLP81915.1"/>
    </source>
</evidence>
<gene>
    <name evidence="2" type="ORF">AK812_SmicGene37476</name>
</gene>
<accession>A0A1Q9CG55</accession>
<comment type="caution">
    <text evidence="2">The sequence shown here is derived from an EMBL/GenBank/DDBJ whole genome shotgun (WGS) entry which is preliminary data.</text>
</comment>